<keyword evidence="1" id="KW-0812">Transmembrane</keyword>
<sequence length="263" mass="30371">MKELKYPLLILTLVLILLVLLFLKVNNDTAEDFSLNLITEILGIFITVLLIDLVIKRKDDREKKKILKNTFAQFKIPAQNLLSFFASIYKASTDTKPKEWNTDYKSLLSTEQFYDSIKHLDFLKTAPVTPSTNWINHSHHQMTGIKNGFEKIIDKYAFALDSQIISDLEWLTNNWIINILSSGPIILASDQSMNHKREYFCLLAIQNETGIEDNPIKELIDKVFEVAEYFKSITDETSDIHYSDSLWQENMSPKLSESRVSVT</sequence>
<organism evidence="2 3">
    <name type="scientific">Algoriphagus chordae</name>
    <dbReference type="NCBI Taxonomy" id="237019"/>
    <lineage>
        <taxon>Bacteria</taxon>
        <taxon>Pseudomonadati</taxon>
        <taxon>Bacteroidota</taxon>
        <taxon>Cytophagia</taxon>
        <taxon>Cytophagales</taxon>
        <taxon>Cyclobacteriaceae</taxon>
        <taxon>Algoriphagus</taxon>
    </lineage>
</organism>
<evidence type="ECO:0000256" key="1">
    <source>
        <dbReference type="SAM" id="Phobius"/>
    </source>
</evidence>
<evidence type="ECO:0000313" key="2">
    <source>
        <dbReference type="EMBL" id="PZX46938.1"/>
    </source>
</evidence>
<keyword evidence="3" id="KW-1185">Reference proteome</keyword>
<evidence type="ECO:0000313" key="3">
    <source>
        <dbReference type="Proteomes" id="UP000248882"/>
    </source>
</evidence>
<accession>A0A2W7QEI3</accession>
<keyword evidence="1" id="KW-0472">Membrane</keyword>
<dbReference type="OrthoDB" id="582119at2"/>
<name>A0A2W7QEI3_9BACT</name>
<protein>
    <submittedName>
        <fullName evidence="2">Uncharacterized protein</fullName>
    </submittedName>
</protein>
<comment type="caution">
    <text evidence="2">The sequence shown here is derived from an EMBL/GenBank/DDBJ whole genome shotgun (WGS) entry which is preliminary data.</text>
</comment>
<dbReference type="AlphaFoldDB" id="A0A2W7QEI3"/>
<proteinExistence type="predicted"/>
<feature type="transmembrane region" description="Helical" evidence="1">
    <location>
        <begin position="37"/>
        <end position="55"/>
    </location>
</feature>
<gene>
    <name evidence="2" type="ORF">LV85_04162</name>
</gene>
<dbReference type="EMBL" id="QKZT01000028">
    <property type="protein sequence ID" value="PZX46938.1"/>
    <property type="molecule type" value="Genomic_DNA"/>
</dbReference>
<reference evidence="2 3" key="1">
    <citation type="submission" date="2018-06" db="EMBL/GenBank/DDBJ databases">
        <title>Genomic Encyclopedia of Archaeal and Bacterial Type Strains, Phase II (KMG-II): from individual species to whole genera.</title>
        <authorList>
            <person name="Goeker M."/>
        </authorList>
    </citation>
    <scope>NUCLEOTIDE SEQUENCE [LARGE SCALE GENOMIC DNA]</scope>
    <source>
        <strain evidence="2 3">DSM 19830</strain>
    </source>
</reference>
<keyword evidence="1" id="KW-1133">Transmembrane helix</keyword>
<dbReference type="RefSeq" id="WP_146260519.1">
    <property type="nucleotide sequence ID" value="NZ_QKZT01000028.1"/>
</dbReference>
<dbReference type="Proteomes" id="UP000248882">
    <property type="component" value="Unassembled WGS sequence"/>
</dbReference>